<feature type="transmembrane region" description="Helical" evidence="6">
    <location>
        <begin position="12"/>
        <end position="35"/>
    </location>
</feature>
<accession>A0ABP8MUF3</accession>
<evidence type="ECO:0000256" key="1">
    <source>
        <dbReference type="ARBA" id="ARBA00004141"/>
    </source>
</evidence>
<feature type="transmembrane region" description="Helical" evidence="6">
    <location>
        <begin position="140"/>
        <end position="161"/>
    </location>
</feature>
<comment type="caution">
    <text evidence="7">The sequence shown here is derived from an EMBL/GenBank/DDBJ whole genome shotgun (WGS) entry which is preliminary data.</text>
</comment>
<evidence type="ECO:0000256" key="3">
    <source>
        <dbReference type="ARBA" id="ARBA00022692"/>
    </source>
</evidence>
<protein>
    <submittedName>
        <fullName evidence="7">Tryptophan-rich sensory protein</fullName>
    </submittedName>
</protein>
<reference evidence="8" key="1">
    <citation type="journal article" date="2019" name="Int. J. Syst. Evol. Microbiol.">
        <title>The Global Catalogue of Microorganisms (GCM) 10K type strain sequencing project: providing services to taxonomists for standard genome sequencing and annotation.</title>
        <authorList>
            <consortium name="The Broad Institute Genomics Platform"/>
            <consortium name="The Broad Institute Genome Sequencing Center for Infectious Disease"/>
            <person name="Wu L."/>
            <person name="Ma J."/>
        </authorList>
    </citation>
    <scope>NUCLEOTIDE SEQUENCE [LARGE SCALE GENOMIC DNA]</scope>
    <source>
        <strain evidence="8">JCM 31921</strain>
    </source>
</reference>
<evidence type="ECO:0000256" key="2">
    <source>
        <dbReference type="ARBA" id="ARBA00007524"/>
    </source>
</evidence>
<organism evidence="7 8">
    <name type="scientific">Rurimicrobium arvi</name>
    <dbReference type="NCBI Taxonomy" id="2049916"/>
    <lineage>
        <taxon>Bacteria</taxon>
        <taxon>Pseudomonadati</taxon>
        <taxon>Bacteroidota</taxon>
        <taxon>Chitinophagia</taxon>
        <taxon>Chitinophagales</taxon>
        <taxon>Chitinophagaceae</taxon>
        <taxon>Rurimicrobium</taxon>
    </lineage>
</organism>
<dbReference type="Gene3D" id="1.20.1260.100">
    <property type="entry name" value="TspO/MBR protein"/>
    <property type="match status" value="1"/>
</dbReference>
<dbReference type="CDD" id="cd15904">
    <property type="entry name" value="TSPO_MBR"/>
    <property type="match status" value="1"/>
</dbReference>
<keyword evidence="5 6" id="KW-0472">Membrane</keyword>
<dbReference type="PANTHER" id="PTHR10057">
    <property type="entry name" value="PERIPHERAL-TYPE BENZODIAZEPINE RECEPTOR"/>
    <property type="match status" value="1"/>
</dbReference>
<dbReference type="Proteomes" id="UP001501410">
    <property type="component" value="Unassembled WGS sequence"/>
</dbReference>
<sequence length="166" mass="18976">MESGNNNSQSSNFIKLLISIVLCEATGAVSALIGGPEPNDWFRQLAKPSWNPPSYVFGPVWIVLYLLMAISLWRIWIQPKTPQRQKAAGLFALQLFLNFWWSVIFFRFHQAGWAFVEICFLWIAIVATIFASAPLCRKAAWLMVPYISWVSFAAILNYTIFRLNTP</sequence>
<keyword evidence="3 6" id="KW-0812">Transmembrane</keyword>
<feature type="transmembrane region" description="Helical" evidence="6">
    <location>
        <begin position="88"/>
        <end position="106"/>
    </location>
</feature>
<dbReference type="EMBL" id="BAABEZ010000022">
    <property type="protein sequence ID" value="GAA4455177.1"/>
    <property type="molecule type" value="Genomic_DNA"/>
</dbReference>
<dbReference type="Pfam" id="PF03073">
    <property type="entry name" value="TspO_MBR"/>
    <property type="match status" value="1"/>
</dbReference>
<evidence type="ECO:0000256" key="6">
    <source>
        <dbReference type="SAM" id="Phobius"/>
    </source>
</evidence>
<name>A0ABP8MUF3_9BACT</name>
<dbReference type="InterPro" id="IPR038330">
    <property type="entry name" value="TspO/MBR-related_sf"/>
</dbReference>
<proteinExistence type="inferred from homology"/>
<keyword evidence="4 6" id="KW-1133">Transmembrane helix</keyword>
<gene>
    <name evidence="7" type="ORF">GCM10023092_18390</name>
</gene>
<evidence type="ECO:0000313" key="8">
    <source>
        <dbReference type="Proteomes" id="UP001501410"/>
    </source>
</evidence>
<evidence type="ECO:0000256" key="4">
    <source>
        <dbReference type="ARBA" id="ARBA00022989"/>
    </source>
</evidence>
<evidence type="ECO:0000256" key="5">
    <source>
        <dbReference type="ARBA" id="ARBA00023136"/>
    </source>
</evidence>
<keyword evidence="8" id="KW-1185">Reference proteome</keyword>
<comment type="similarity">
    <text evidence="2">Belongs to the TspO/BZRP family.</text>
</comment>
<evidence type="ECO:0000313" key="7">
    <source>
        <dbReference type="EMBL" id="GAA4455177.1"/>
    </source>
</evidence>
<dbReference type="InterPro" id="IPR004307">
    <property type="entry name" value="TspO_MBR"/>
</dbReference>
<feature type="transmembrane region" description="Helical" evidence="6">
    <location>
        <begin position="55"/>
        <end position="76"/>
    </location>
</feature>
<dbReference type="PANTHER" id="PTHR10057:SF0">
    <property type="entry name" value="TRANSLOCATOR PROTEIN"/>
    <property type="match status" value="1"/>
</dbReference>
<comment type="subcellular location">
    <subcellularLocation>
        <location evidence="1">Membrane</location>
        <topology evidence="1">Multi-pass membrane protein</topology>
    </subcellularLocation>
</comment>
<dbReference type="RefSeq" id="WP_344825780.1">
    <property type="nucleotide sequence ID" value="NZ_BAABEZ010000022.1"/>
</dbReference>
<feature type="transmembrane region" description="Helical" evidence="6">
    <location>
        <begin position="112"/>
        <end position="133"/>
    </location>
</feature>
<dbReference type="PIRSF" id="PIRSF005859">
    <property type="entry name" value="PBR"/>
    <property type="match status" value="1"/>
</dbReference>